<feature type="region of interest" description="Disordered" evidence="1">
    <location>
        <begin position="40"/>
        <end position="61"/>
    </location>
</feature>
<evidence type="ECO:0000313" key="2">
    <source>
        <dbReference type="EMBL" id="SCB09456.1"/>
    </source>
</evidence>
<gene>
    <name evidence="2" type="ORF">GA0061101_101359</name>
</gene>
<evidence type="ECO:0000256" key="1">
    <source>
        <dbReference type="SAM" id="MobiDB-lite"/>
    </source>
</evidence>
<dbReference type="AlphaFoldDB" id="A0A1C3U1V9"/>
<feature type="compositionally biased region" description="Basic and acidic residues" evidence="1">
    <location>
        <begin position="49"/>
        <end position="61"/>
    </location>
</feature>
<dbReference type="EMBL" id="FMAF01000001">
    <property type="protein sequence ID" value="SCB09456.1"/>
    <property type="molecule type" value="Genomic_DNA"/>
</dbReference>
<evidence type="ECO:0000313" key="3">
    <source>
        <dbReference type="Proteomes" id="UP000199205"/>
    </source>
</evidence>
<dbReference type="RefSeq" id="WP_037193591.1">
    <property type="nucleotide sequence ID" value="NZ_FMAF01000001.1"/>
</dbReference>
<protein>
    <submittedName>
        <fullName evidence="2">Uncharacterized protein</fullName>
    </submittedName>
</protein>
<organism evidence="2 3">
    <name type="scientific">Rhizobium lusitanum</name>
    <dbReference type="NCBI Taxonomy" id="293958"/>
    <lineage>
        <taxon>Bacteria</taxon>
        <taxon>Pseudomonadati</taxon>
        <taxon>Pseudomonadota</taxon>
        <taxon>Alphaproteobacteria</taxon>
        <taxon>Hyphomicrobiales</taxon>
        <taxon>Rhizobiaceae</taxon>
        <taxon>Rhizobium/Agrobacterium group</taxon>
        <taxon>Rhizobium</taxon>
    </lineage>
</organism>
<reference evidence="2 3" key="1">
    <citation type="submission" date="2016-08" db="EMBL/GenBank/DDBJ databases">
        <authorList>
            <person name="Seilhamer J.J."/>
        </authorList>
    </citation>
    <scope>NUCLEOTIDE SEQUENCE [LARGE SCALE GENOMIC DNA]</scope>
    <source>
        <strain evidence="2 3">P1-7</strain>
    </source>
</reference>
<name>A0A1C3U1V9_9HYPH</name>
<dbReference type="Proteomes" id="UP000199205">
    <property type="component" value="Unassembled WGS sequence"/>
</dbReference>
<sequence length="61" mass="7016">MSILKLFFSHLLEEAREEERDPLQHPTLAAMSLEELADLPLMPENLGRPMDKRAVRPEECA</sequence>
<accession>A0A1C3U1V9</accession>
<dbReference type="OrthoDB" id="8301918at2"/>
<proteinExistence type="predicted"/>